<sequence length="67" mass="7495">MDVSHVRQRVQAIADAAPDFEVQHSREDDLFVDVLTEIANTSTDDHARALARASLESRRLAFERACA</sequence>
<name>A0A2U9P085_STRAS</name>
<evidence type="ECO:0000313" key="2">
    <source>
        <dbReference type="Proteomes" id="UP000247634"/>
    </source>
</evidence>
<dbReference type="Proteomes" id="UP000247634">
    <property type="component" value="Chromosome"/>
</dbReference>
<dbReference type="RefSeq" id="WP_110627488.1">
    <property type="nucleotide sequence ID" value="NZ_CP029788.1"/>
</dbReference>
<proteinExistence type="predicted"/>
<dbReference type="EMBL" id="CP029788">
    <property type="protein sequence ID" value="AWT42565.1"/>
    <property type="molecule type" value="Genomic_DNA"/>
</dbReference>
<keyword evidence="2" id="KW-1185">Reference proteome</keyword>
<evidence type="ECO:0000313" key="1">
    <source>
        <dbReference type="EMBL" id="AWT42565.1"/>
    </source>
</evidence>
<accession>A0A2U9P085</accession>
<dbReference type="OrthoDB" id="9940126at2"/>
<dbReference type="AlphaFoldDB" id="A0A2U9P085"/>
<protein>
    <submittedName>
        <fullName evidence="1">Uncharacterized protein</fullName>
    </submittedName>
</protein>
<reference evidence="1 2" key="1">
    <citation type="submission" date="2018-06" db="EMBL/GenBank/DDBJ databases">
        <title>The complete genome sequence of a nosiheptide producer Streptomyces actuosus ATCC 25421: deducing the ability of producing a new class III lantibiotics.</title>
        <authorList>
            <person name="Liu W."/>
            <person name="Sun F."/>
            <person name="Hu Y."/>
        </authorList>
    </citation>
    <scope>NUCLEOTIDE SEQUENCE [LARGE SCALE GENOMIC DNA]</scope>
    <source>
        <strain evidence="1 2">ATCC 25421</strain>
    </source>
</reference>
<dbReference type="KEGG" id="sact:DMT42_09730"/>
<gene>
    <name evidence="1" type="ORF">DMT42_09730</name>
</gene>
<organism evidence="1 2">
    <name type="scientific">Streptomyces actuosus</name>
    <dbReference type="NCBI Taxonomy" id="1885"/>
    <lineage>
        <taxon>Bacteria</taxon>
        <taxon>Bacillati</taxon>
        <taxon>Actinomycetota</taxon>
        <taxon>Actinomycetes</taxon>
        <taxon>Kitasatosporales</taxon>
        <taxon>Streptomycetaceae</taxon>
        <taxon>Streptomyces</taxon>
    </lineage>
</organism>